<dbReference type="InParanoid" id="A0A165NC92"/>
<proteinExistence type="predicted"/>
<dbReference type="FunFam" id="3.20.20.70:FF:000138">
    <property type="entry name" value="NADPH dehydrogenase 1"/>
    <property type="match status" value="1"/>
</dbReference>
<dbReference type="Pfam" id="PF00724">
    <property type="entry name" value="Oxidored_FMN"/>
    <property type="match status" value="1"/>
</dbReference>
<dbReference type="CDD" id="cd02933">
    <property type="entry name" value="OYE_like_FMN"/>
    <property type="match status" value="1"/>
</dbReference>
<dbReference type="PANTHER" id="PTHR22893">
    <property type="entry name" value="NADH OXIDOREDUCTASE-RELATED"/>
    <property type="match status" value="1"/>
</dbReference>
<evidence type="ECO:0000313" key="2">
    <source>
        <dbReference type="EMBL" id="KZW00536.1"/>
    </source>
</evidence>
<evidence type="ECO:0000313" key="3">
    <source>
        <dbReference type="Proteomes" id="UP000077266"/>
    </source>
</evidence>
<dbReference type="SUPFAM" id="SSF51395">
    <property type="entry name" value="FMN-linked oxidoreductases"/>
    <property type="match status" value="1"/>
</dbReference>
<dbReference type="Gene3D" id="3.20.20.70">
    <property type="entry name" value="Aldolase class I"/>
    <property type="match status" value="1"/>
</dbReference>
<dbReference type="GO" id="GO:0003959">
    <property type="term" value="F:NADPH dehydrogenase activity"/>
    <property type="evidence" value="ECO:0007669"/>
    <property type="project" value="TreeGrafter"/>
</dbReference>
<dbReference type="STRING" id="1314781.A0A165NC92"/>
<dbReference type="InterPro" id="IPR045247">
    <property type="entry name" value="Oye-like"/>
</dbReference>
<dbReference type="EMBL" id="KV425900">
    <property type="protein sequence ID" value="KZW00536.1"/>
    <property type="molecule type" value="Genomic_DNA"/>
</dbReference>
<name>A0A165NC92_EXIGL</name>
<dbReference type="GO" id="GO:0010181">
    <property type="term" value="F:FMN binding"/>
    <property type="evidence" value="ECO:0007669"/>
    <property type="project" value="InterPro"/>
</dbReference>
<dbReference type="InterPro" id="IPR013785">
    <property type="entry name" value="Aldolase_TIM"/>
</dbReference>
<dbReference type="PANTHER" id="PTHR22893:SF91">
    <property type="entry name" value="NADPH DEHYDROGENASE 2-RELATED"/>
    <property type="match status" value="1"/>
</dbReference>
<protein>
    <submittedName>
        <fullName evidence="2">FMN-linked oxidoreductase</fullName>
    </submittedName>
</protein>
<dbReference type="AlphaFoldDB" id="A0A165NC92"/>
<organism evidence="2 3">
    <name type="scientific">Exidia glandulosa HHB12029</name>
    <dbReference type="NCBI Taxonomy" id="1314781"/>
    <lineage>
        <taxon>Eukaryota</taxon>
        <taxon>Fungi</taxon>
        <taxon>Dikarya</taxon>
        <taxon>Basidiomycota</taxon>
        <taxon>Agaricomycotina</taxon>
        <taxon>Agaricomycetes</taxon>
        <taxon>Auriculariales</taxon>
        <taxon>Exidiaceae</taxon>
        <taxon>Exidia</taxon>
    </lineage>
</organism>
<reference evidence="2 3" key="1">
    <citation type="journal article" date="2016" name="Mol. Biol. Evol.">
        <title>Comparative Genomics of Early-Diverging Mushroom-Forming Fungi Provides Insights into the Origins of Lignocellulose Decay Capabilities.</title>
        <authorList>
            <person name="Nagy L.G."/>
            <person name="Riley R."/>
            <person name="Tritt A."/>
            <person name="Adam C."/>
            <person name="Daum C."/>
            <person name="Floudas D."/>
            <person name="Sun H."/>
            <person name="Yadav J.S."/>
            <person name="Pangilinan J."/>
            <person name="Larsson K.H."/>
            <person name="Matsuura K."/>
            <person name="Barry K."/>
            <person name="Labutti K."/>
            <person name="Kuo R."/>
            <person name="Ohm R.A."/>
            <person name="Bhattacharya S.S."/>
            <person name="Shirouzu T."/>
            <person name="Yoshinaga Y."/>
            <person name="Martin F.M."/>
            <person name="Grigoriev I.V."/>
            <person name="Hibbett D.S."/>
        </authorList>
    </citation>
    <scope>NUCLEOTIDE SEQUENCE [LARGE SCALE GENOMIC DNA]</scope>
    <source>
        <strain evidence="2 3">HHB12029</strain>
    </source>
</reference>
<feature type="domain" description="NADH:flavin oxidoreductase/NADH oxidase N-terminal" evidence="1">
    <location>
        <begin position="6"/>
        <end position="345"/>
    </location>
</feature>
<gene>
    <name evidence="2" type="ORF">EXIGLDRAFT_761619</name>
</gene>
<dbReference type="Proteomes" id="UP000077266">
    <property type="component" value="Unassembled WGS sequence"/>
</dbReference>
<accession>A0A165NC92</accession>
<dbReference type="InterPro" id="IPR001155">
    <property type="entry name" value="OxRdtase_FMN_N"/>
</dbReference>
<dbReference type="FunCoup" id="A0A165NC92">
    <property type="interactions" value="290"/>
</dbReference>
<evidence type="ECO:0000259" key="1">
    <source>
        <dbReference type="Pfam" id="PF00724"/>
    </source>
</evidence>
<keyword evidence="3" id="KW-1185">Reference proteome</keyword>
<dbReference type="OrthoDB" id="276546at2759"/>
<sequence>MSPEALFTPGQIGTVQTTHRVVLAPMTRLRNSAEHVPSDLSVEYYRQRSSIPGTFLIAEGTVIAPSAGGYPFVPGIWTPEQVAAWKKVVDAVHANKSFIFLQLWAGGRVVKKELLEKEGVTTGVVSSGDIALDDDHVKPRPLSKAEIDEYVSWFARGAKNAVEGAGFDGVEVHGANGYLVDQFIQDNTNNRTDEYGGSIENRARFPLEIMAALADAVGASRAAIRLSPWDRFQHMRMKDPIPQFSYLISTLAERHPDLAYIHVTEARGARTPEGQYLPAPETLDFVRKIWSPRPMVVCGGYTPELALETAEEAAKNGENLFVAFARHFLANPDLPTRIQKRLPLNAYDRPTFYAVGSPKGYIDYPFAE</sequence>